<keyword evidence="3" id="KW-1185">Reference proteome</keyword>
<dbReference type="Proteomes" id="UP001597294">
    <property type="component" value="Unassembled WGS sequence"/>
</dbReference>
<sequence>MSNKEIPDWETLNAYVDGELSPEREAWVKNACKGNPNLTSEIARLVILKKALSSKPAIHKRGWNSDKLKWKVVSGSAVMVMLLMVFLGMSQFGGYTSSSFQSWAMEKHDALSERSFVVSDFAHKPLIAASIRGALQAPDLTGSKLYLVDVTIQRFDEKDGIVMHYRGLRGCRVSFLLAPKDQDTDSFDTGISKEMLLLGRGVASNFWESSRFKFGLLASGMDEKRFKSISSYLKLKGELNLPATKEEQYVMDQAYEASEVCA</sequence>
<name>A0ABW5BF30_9PROT</name>
<proteinExistence type="predicted"/>
<comment type="caution">
    <text evidence="2">The sequence shown here is derived from an EMBL/GenBank/DDBJ whole genome shotgun (WGS) entry which is preliminary data.</text>
</comment>
<keyword evidence="1" id="KW-0472">Membrane</keyword>
<reference evidence="3" key="1">
    <citation type="journal article" date="2019" name="Int. J. Syst. Evol. Microbiol.">
        <title>The Global Catalogue of Microorganisms (GCM) 10K type strain sequencing project: providing services to taxonomists for standard genome sequencing and annotation.</title>
        <authorList>
            <consortium name="The Broad Institute Genomics Platform"/>
            <consortium name="The Broad Institute Genome Sequencing Center for Infectious Disease"/>
            <person name="Wu L."/>
            <person name="Ma J."/>
        </authorList>
    </citation>
    <scope>NUCLEOTIDE SEQUENCE [LARGE SCALE GENOMIC DNA]</scope>
    <source>
        <strain evidence="3">CGMCC 4.7192</strain>
    </source>
</reference>
<feature type="transmembrane region" description="Helical" evidence="1">
    <location>
        <begin position="70"/>
        <end position="89"/>
    </location>
</feature>
<evidence type="ECO:0000313" key="3">
    <source>
        <dbReference type="Proteomes" id="UP001597294"/>
    </source>
</evidence>
<organism evidence="2 3">
    <name type="scientific">Kiloniella antarctica</name>
    <dbReference type="NCBI Taxonomy" id="1550907"/>
    <lineage>
        <taxon>Bacteria</taxon>
        <taxon>Pseudomonadati</taxon>
        <taxon>Pseudomonadota</taxon>
        <taxon>Alphaproteobacteria</taxon>
        <taxon>Rhodospirillales</taxon>
        <taxon>Kiloniellaceae</taxon>
        <taxon>Kiloniella</taxon>
    </lineage>
</organism>
<keyword evidence="1" id="KW-1133">Transmembrane helix</keyword>
<dbReference type="RefSeq" id="WP_380248578.1">
    <property type="nucleotide sequence ID" value="NZ_JBHUII010000001.1"/>
</dbReference>
<accession>A0ABW5BF30</accession>
<dbReference type="EMBL" id="JBHUII010000001">
    <property type="protein sequence ID" value="MFD2204717.1"/>
    <property type="molecule type" value="Genomic_DNA"/>
</dbReference>
<evidence type="ECO:0000313" key="2">
    <source>
        <dbReference type="EMBL" id="MFD2204717.1"/>
    </source>
</evidence>
<keyword evidence="1" id="KW-0812">Transmembrane</keyword>
<evidence type="ECO:0000256" key="1">
    <source>
        <dbReference type="SAM" id="Phobius"/>
    </source>
</evidence>
<protein>
    <submittedName>
        <fullName evidence="2">Anti-sigma factor family protein</fullName>
    </submittedName>
</protein>
<gene>
    <name evidence="2" type="ORF">ACFSKO_03810</name>
</gene>